<reference evidence="1 2" key="1">
    <citation type="submission" date="2024-03" db="EMBL/GenBank/DDBJ databases">
        <title>Human intestinal bacterial collection.</title>
        <authorList>
            <person name="Pauvert C."/>
            <person name="Hitch T.C.A."/>
            <person name="Clavel T."/>
        </authorList>
    </citation>
    <scope>NUCLEOTIDE SEQUENCE [LARGE SCALE GENOMIC DNA]</scope>
    <source>
        <strain evidence="1 2">CLA-AP-H34</strain>
    </source>
</reference>
<dbReference type="EMBL" id="JBBMFT010000005">
    <property type="protein sequence ID" value="MEQ2456762.1"/>
    <property type="molecule type" value="Genomic_DNA"/>
</dbReference>
<keyword evidence="2" id="KW-1185">Reference proteome</keyword>
<dbReference type="Proteomes" id="UP001440599">
    <property type="component" value="Unassembled WGS sequence"/>
</dbReference>
<accession>A0ABV1ES78</accession>
<comment type="caution">
    <text evidence="1">The sequence shown here is derived from an EMBL/GenBank/DDBJ whole genome shotgun (WGS) entry which is preliminary data.</text>
</comment>
<dbReference type="Gene3D" id="3.40.50.1400">
    <property type="match status" value="2"/>
</dbReference>
<dbReference type="InterPro" id="IPR010388">
    <property type="entry name" value="Anaerobic_Co-chelatase"/>
</dbReference>
<sequence>MRQSAILAVSFGTSHRDALEENITPIEADLAAAFPERTLRRAFTSGMILRKLEREGTHIDDVPAALTALAAEGCTDVVIQPTHILNGDEYDKLAAQAAPFAGRFARLRLGRPLLTSAEDYHAAAEALLEELPPERADTALVYMGHGTGHFSNAAYAQLEYVFHDLGRRDVIIGTVEGYPGLEETLRRVRERGADRVELRPLMIVAGDHAKNDLAGPEPDSWKSRLEAEGYAVRCVLRGMGANPGIRARFVAHARAAQVGV</sequence>
<gene>
    <name evidence="1" type="ORF">WMO45_09525</name>
</gene>
<dbReference type="RefSeq" id="WP_349140460.1">
    <property type="nucleotide sequence ID" value="NZ_JBBMFT010000005.1"/>
</dbReference>
<dbReference type="PIRSF" id="PIRSF033579">
    <property type="entry name" value="Anaer_Co_chel"/>
    <property type="match status" value="1"/>
</dbReference>
<dbReference type="SUPFAM" id="SSF53800">
    <property type="entry name" value="Chelatase"/>
    <property type="match status" value="1"/>
</dbReference>
<dbReference type="Pfam" id="PF06180">
    <property type="entry name" value="CbiK"/>
    <property type="match status" value="1"/>
</dbReference>
<evidence type="ECO:0000313" key="1">
    <source>
        <dbReference type="EMBL" id="MEQ2456762.1"/>
    </source>
</evidence>
<name>A0ABV1ES78_9FIRM</name>
<proteinExistence type="predicted"/>
<dbReference type="CDD" id="cd03413">
    <property type="entry name" value="CbiK_C"/>
    <property type="match status" value="1"/>
</dbReference>
<evidence type="ECO:0000313" key="2">
    <source>
        <dbReference type="Proteomes" id="UP001440599"/>
    </source>
</evidence>
<organism evidence="1 2">
    <name type="scientific">Flavonifractor hominis</name>
    <dbReference type="NCBI Taxonomy" id="3133178"/>
    <lineage>
        <taxon>Bacteria</taxon>
        <taxon>Bacillati</taxon>
        <taxon>Bacillota</taxon>
        <taxon>Clostridia</taxon>
        <taxon>Eubacteriales</taxon>
        <taxon>Oscillospiraceae</taxon>
        <taxon>Flavonifractor</taxon>
    </lineage>
</organism>
<protein>
    <submittedName>
        <fullName evidence="1">Sirohydrochlorin cobaltochelatase</fullName>
    </submittedName>
</protein>